<comment type="caution">
    <text evidence="1">The sequence shown here is derived from an EMBL/GenBank/DDBJ whole genome shotgun (WGS) entry which is preliminary data.</text>
</comment>
<gene>
    <name evidence="1" type="ORF">G6011_08012</name>
</gene>
<reference evidence="1" key="1">
    <citation type="submission" date="2021-07" db="EMBL/GenBank/DDBJ databases">
        <title>Genome Resource of American Ginseng Black Spot Pathogen Alternaria panax.</title>
        <authorList>
            <person name="Qiu C."/>
            <person name="Wang W."/>
            <person name="Liu Z."/>
        </authorList>
    </citation>
    <scope>NUCLEOTIDE SEQUENCE</scope>
    <source>
        <strain evidence="1">BNCC115425</strain>
    </source>
</reference>
<dbReference type="Proteomes" id="UP001199106">
    <property type="component" value="Unassembled WGS sequence"/>
</dbReference>
<accession>A0AAD4F8T5</accession>
<evidence type="ECO:0000313" key="1">
    <source>
        <dbReference type="EMBL" id="KAG9185468.1"/>
    </source>
</evidence>
<keyword evidence="2" id="KW-1185">Reference proteome</keyword>
<evidence type="ECO:0000313" key="2">
    <source>
        <dbReference type="Proteomes" id="UP001199106"/>
    </source>
</evidence>
<dbReference type="AlphaFoldDB" id="A0AAD4F8T5"/>
<protein>
    <submittedName>
        <fullName evidence="1">Uncharacterized protein</fullName>
    </submittedName>
</protein>
<name>A0AAD4F8T5_9PLEO</name>
<sequence length="1044" mass="117008">MSGFPSNFSVISAHNENYAALANFKFDFSLFKVEAPIEFNGIASALSTRRRVEAEQGPSHRTARRLGALFEDLVPSTPKLISAFGLRMSEIMNTSGVNAIGTGQHGPFEPYVGADGTTLWAAATSGYSALGIYLLSCLLARAWDAKTATAIWVELVAARKKEIKEGLQNYNRISTDSVAGACQDITRNDLALWDSSARAWLRRADKAKQWSQCQLSLVVNNITTPIPGGPSTYNQVMNVWKHSMLAVEQFLSGKPQDIVDGSVFLAFSAWHLYPDLIVLGAEPTKISFRDKLVPSSGVGTVGVEGRFPERDGVQWSLALSHLQYYGTPVVVRSDQEDSRMTFGQLQIVALGGLLGRWKVSSRDYLLVAEWFKLLWLRMGMSEEDINTGVSSEFGWLLHLVVAAGRLLAVEDHDHKQNITLLKYGSRRAKAFLSDQDRSPSPFFGLLNPLTICGLREKLDIDSGIAYLRAVAGKLRLDGKDAIICCAHNASHRNLAAAVDYYELATVQILDPDSHKRWICPNDEVTSLRPSDADFNSHGKLHEDSVLADRIRYISDGGEACDLYATGPNFDGGKIIHFKWCNPPLLYRHGLATTTNYHDDETHQSKKVKVEITFDAIVGDWRFGLFLQSEARSKERRGRDPLQSYQEHINFETTRMENVSTAVKRFKDTKPEPGRLRDYMCSLMHICETESKFNSERAPGISLFSNAHGFHSGFSKSIFALHLASKVYHHHLPHATISLKLIARPLSNSAWFKCLFKRWEISSNNKSSWFNEVPLLTPLQPPLLDRIESFSCIALFDSGVVDLNPEDFEHTFALCSEDTIYVPAVVLSDPFTPVPDYEMRSITGNIGRQGISLLVAPVEPRVRELSNSYNLVPHEPYDFKREDNFRETSLHLSFTDWTLPLATEVSRMIDHDAHVVEAVISVHDRGRWVGDIDILEVDFRNMLRFEPMTPCQGDHTQDCDFDYTSIDSWEELLDEPNSVGVFRAHGNWAARLAAVSVLSRSEVAGHNFGVLGPELFCLRCLEEELEKPGWNMQDYESKLPSFCID</sequence>
<proteinExistence type="predicted"/>
<dbReference type="EMBL" id="JAANER010000011">
    <property type="protein sequence ID" value="KAG9185468.1"/>
    <property type="molecule type" value="Genomic_DNA"/>
</dbReference>
<organism evidence="1 2">
    <name type="scientific">Alternaria panax</name>
    <dbReference type="NCBI Taxonomy" id="48097"/>
    <lineage>
        <taxon>Eukaryota</taxon>
        <taxon>Fungi</taxon>
        <taxon>Dikarya</taxon>
        <taxon>Ascomycota</taxon>
        <taxon>Pezizomycotina</taxon>
        <taxon>Dothideomycetes</taxon>
        <taxon>Pleosporomycetidae</taxon>
        <taxon>Pleosporales</taxon>
        <taxon>Pleosporineae</taxon>
        <taxon>Pleosporaceae</taxon>
        <taxon>Alternaria</taxon>
        <taxon>Alternaria sect. Panax</taxon>
    </lineage>
</organism>